<dbReference type="PROSITE" id="PS50162">
    <property type="entry name" value="RECA_2"/>
    <property type="match status" value="1"/>
</dbReference>
<evidence type="ECO:0000259" key="2">
    <source>
        <dbReference type="PROSITE" id="PS51199"/>
    </source>
</evidence>
<dbReference type="GO" id="GO:0006281">
    <property type="term" value="P:DNA repair"/>
    <property type="evidence" value="ECO:0007669"/>
    <property type="project" value="InterPro"/>
</dbReference>
<proteinExistence type="predicted"/>
<reference evidence="3" key="1">
    <citation type="journal article" date="2021" name="Proc. Natl. Acad. Sci. U.S.A.">
        <title>A Catalog of Tens of Thousands of Viruses from Human Metagenomes Reveals Hidden Associations with Chronic Diseases.</title>
        <authorList>
            <person name="Tisza M.J."/>
            <person name="Buck C.B."/>
        </authorList>
    </citation>
    <scope>NUCLEOTIDE SEQUENCE</scope>
    <source>
        <strain evidence="3">CtVFv13</strain>
    </source>
</reference>
<dbReference type="GO" id="GO:0003678">
    <property type="term" value="F:DNA helicase activity"/>
    <property type="evidence" value="ECO:0007669"/>
    <property type="project" value="InterPro"/>
</dbReference>
<feature type="domain" description="RecA family profile 1" evidence="1">
    <location>
        <begin position="160"/>
        <end position="329"/>
    </location>
</feature>
<dbReference type="InterPro" id="IPR027417">
    <property type="entry name" value="P-loop_NTPase"/>
</dbReference>
<protein>
    <submittedName>
        <fullName evidence="3">DnaB-like replicative helicase</fullName>
    </submittedName>
</protein>
<sequence length="407" mass="45614">MNIENQTQYILLGAVLTFSEYADVLQDLKIDDFCPELRDTFAAIRGYWEHNDKWNPVEVMGRYDNCKKAMGECLDAFGAEFIRNVTHDMMLGWAGIVKEQAALSRAREIAFKIVDSSTRYADLTGIYEQLGEAINLHNERSDFIPMCDGIDNYIRKLDDKPEYISTGLKVLDNNLHLVPGNFVVIGGRPSAGKTALSLQLACEIAKNGRKVAYFSLETDPDTLYARIIANQLGVPLHTVKNKTVSVDELDRLAAIKKYPLFVRSAAGKSVGWIRTQSIRMQAKVVFIDYLQLIHQAGAKDRYSAVTEISMALHEFAQSTGTLVVALAQLNRETARAGIPPTAADLRESGQIEQDADAIILLAQNVTTKKRPEQHYHFALEKNKEGNVGSLDITFQMETQQFKECVWM</sequence>
<dbReference type="GO" id="GO:0005524">
    <property type="term" value="F:ATP binding"/>
    <property type="evidence" value="ECO:0007669"/>
    <property type="project" value="InterPro"/>
</dbReference>
<dbReference type="InterPro" id="IPR020588">
    <property type="entry name" value="RecA_ATP-bd"/>
</dbReference>
<dbReference type="GO" id="GO:0140664">
    <property type="term" value="F:ATP-dependent DNA damage sensor activity"/>
    <property type="evidence" value="ECO:0007669"/>
    <property type="project" value="InterPro"/>
</dbReference>
<dbReference type="GO" id="GO:0006260">
    <property type="term" value="P:DNA replication"/>
    <property type="evidence" value="ECO:0007669"/>
    <property type="project" value="InterPro"/>
</dbReference>
<keyword evidence="3" id="KW-0347">Helicase</keyword>
<dbReference type="GO" id="GO:0003677">
    <property type="term" value="F:DNA binding"/>
    <property type="evidence" value="ECO:0007669"/>
    <property type="project" value="InterPro"/>
</dbReference>
<accession>A0A8S5LQA1</accession>
<organism evidence="3">
    <name type="scientific">Siphoviridae sp. ctVFv13</name>
    <dbReference type="NCBI Taxonomy" id="2827576"/>
    <lineage>
        <taxon>Viruses</taxon>
        <taxon>Duplodnaviria</taxon>
        <taxon>Heunggongvirae</taxon>
        <taxon>Uroviricota</taxon>
        <taxon>Caudoviricetes</taxon>
    </lineage>
</organism>
<keyword evidence="3" id="KW-0378">Hydrolase</keyword>
<evidence type="ECO:0000259" key="1">
    <source>
        <dbReference type="PROSITE" id="PS50162"/>
    </source>
</evidence>
<feature type="domain" description="SF4 helicase" evidence="2">
    <location>
        <begin position="157"/>
        <end position="407"/>
    </location>
</feature>
<dbReference type="EMBL" id="BK015893">
    <property type="protein sequence ID" value="DAD72031.1"/>
    <property type="molecule type" value="Genomic_DNA"/>
</dbReference>
<dbReference type="SUPFAM" id="SSF52540">
    <property type="entry name" value="P-loop containing nucleoside triphosphate hydrolases"/>
    <property type="match status" value="1"/>
</dbReference>
<dbReference type="PANTHER" id="PTHR30153:SF2">
    <property type="entry name" value="REPLICATIVE DNA HELICASE"/>
    <property type="match status" value="1"/>
</dbReference>
<dbReference type="Pfam" id="PF03796">
    <property type="entry name" value="DnaB_C"/>
    <property type="match status" value="1"/>
</dbReference>
<keyword evidence="3" id="KW-0067">ATP-binding</keyword>
<dbReference type="PANTHER" id="PTHR30153">
    <property type="entry name" value="REPLICATIVE DNA HELICASE DNAB"/>
    <property type="match status" value="1"/>
</dbReference>
<keyword evidence="3" id="KW-0547">Nucleotide-binding</keyword>
<dbReference type="Gene3D" id="3.40.50.300">
    <property type="entry name" value="P-loop containing nucleotide triphosphate hydrolases"/>
    <property type="match status" value="1"/>
</dbReference>
<evidence type="ECO:0000313" key="3">
    <source>
        <dbReference type="EMBL" id="DAD72031.1"/>
    </source>
</evidence>
<dbReference type="InterPro" id="IPR007694">
    <property type="entry name" value="DNA_helicase_DnaB-like_C"/>
</dbReference>
<name>A0A8S5LQA1_9CAUD</name>
<dbReference type="PROSITE" id="PS51199">
    <property type="entry name" value="SF4_HELICASE"/>
    <property type="match status" value="1"/>
</dbReference>